<accession>A0A819H995</accession>
<evidence type="ECO:0008006" key="6">
    <source>
        <dbReference type="Google" id="ProtNLM"/>
    </source>
</evidence>
<dbReference type="EMBL" id="CAJNOU010001038">
    <property type="protein sequence ID" value="CAF1139411.1"/>
    <property type="molecule type" value="Genomic_DNA"/>
</dbReference>
<evidence type="ECO:0000313" key="3">
    <source>
        <dbReference type="EMBL" id="CAF3661754.1"/>
    </source>
</evidence>
<sequence>MQIWAIGEFESYLDAILNHISNRMRKTRSFGCNGSISRDESRCRQHCKNHSYKTGICSPATNYTQCICIKSPVLNPKYSKLLRIFLNVSCL</sequence>
<dbReference type="Proteomes" id="UP000663889">
    <property type="component" value="Unassembled WGS sequence"/>
</dbReference>
<dbReference type="AlphaFoldDB" id="A0A819H995"/>
<dbReference type="EMBL" id="CAJOBE010000578">
    <property type="protein sequence ID" value="CAF3661754.1"/>
    <property type="molecule type" value="Genomic_DNA"/>
</dbReference>
<evidence type="ECO:0000313" key="4">
    <source>
        <dbReference type="EMBL" id="CAF3894380.1"/>
    </source>
</evidence>
<dbReference type="Proteomes" id="UP000663836">
    <property type="component" value="Unassembled WGS sequence"/>
</dbReference>
<evidence type="ECO:0000313" key="5">
    <source>
        <dbReference type="Proteomes" id="UP000663836"/>
    </source>
</evidence>
<evidence type="ECO:0000313" key="1">
    <source>
        <dbReference type="EMBL" id="CAF0858518.1"/>
    </source>
</evidence>
<organism evidence="4 5">
    <name type="scientific">Rotaria sordida</name>
    <dbReference type="NCBI Taxonomy" id="392033"/>
    <lineage>
        <taxon>Eukaryota</taxon>
        <taxon>Metazoa</taxon>
        <taxon>Spiralia</taxon>
        <taxon>Gnathifera</taxon>
        <taxon>Rotifera</taxon>
        <taxon>Eurotatoria</taxon>
        <taxon>Bdelloidea</taxon>
        <taxon>Philodinida</taxon>
        <taxon>Philodinidae</taxon>
        <taxon>Rotaria</taxon>
    </lineage>
</organism>
<protein>
    <recommendedName>
        <fullName evidence="6">Defensin</fullName>
    </recommendedName>
</protein>
<dbReference type="Proteomes" id="UP000663864">
    <property type="component" value="Unassembled WGS sequence"/>
</dbReference>
<proteinExistence type="predicted"/>
<gene>
    <name evidence="3" type="ORF">FNK824_LOCUS6605</name>
    <name evidence="4" type="ORF">JBS370_LOCUS20535</name>
    <name evidence="2" type="ORF">SEV965_LOCUS17852</name>
    <name evidence="1" type="ORF">ZHD862_LOCUS5255</name>
</gene>
<dbReference type="EMBL" id="CAJNOT010000137">
    <property type="protein sequence ID" value="CAF0858518.1"/>
    <property type="molecule type" value="Genomic_DNA"/>
</dbReference>
<evidence type="ECO:0000313" key="2">
    <source>
        <dbReference type="EMBL" id="CAF1139411.1"/>
    </source>
</evidence>
<dbReference type="Proteomes" id="UP000663874">
    <property type="component" value="Unassembled WGS sequence"/>
</dbReference>
<reference evidence="4" key="1">
    <citation type="submission" date="2021-02" db="EMBL/GenBank/DDBJ databases">
        <authorList>
            <person name="Nowell W R."/>
        </authorList>
    </citation>
    <scope>NUCLEOTIDE SEQUENCE</scope>
</reference>
<comment type="caution">
    <text evidence="4">The sequence shown here is derived from an EMBL/GenBank/DDBJ whole genome shotgun (WGS) entry which is preliminary data.</text>
</comment>
<dbReference type="EMBL" id="CAJOBD010002599">
    <property type="protein sequence ID" value="CAF3894380.1"/>
    <property type="molecule type" value="Genomic_DNA"/>
</dbReference>
<name>A0A819H995_9BILA</name>